<evidence type="ECO:0000313" key="5">
    <source>
        <dbReference type="EMBL" id="PJG81983.1"/>
    </source>
</evidence>
<dbReference type="GO" id="GO:0003700">
    <property type="term" value="F:DNA-binding transcription factor activity"/>
    <property type="evidence" value="ECO:0007669"/>
    <property type="project" value="InterPro"/>
</dbReference>
<comment type="caution">
    <text evidence="5">The sequence shown here is derived from an EMBL/GenBank/DDBJ whole genome shotgun (WGS) entry which is preliminary data.</text>
</comment>
<dbReference type="RefSeq" id="WP_100297635.1">
    <property type="nucleotide sequence ID" value="NZ_PHGZ01000032.1"/>
</dbReference>
<dbReference type="GO" id="GO:0003677">
    <property type="term" value="F:DNA binding"/>
    <property type="evidence" value="ECO:0007669"/>
    <property type="project" value="UniProtKB-KW"/>
</dbReference>
<sequence length="96" mass="11057">MDDILQKSKEAAIFLKVLANPNRLAVLCCLSEGHRNVTELTQLINLPQAAMSNQLAVLREAGLVDCEIHHRERRYYINDKKSEEVIKLLHRLFCEN</sequence>
<dbReference type="InterPro" id="IPR036390">
    <property type="entry name" value="WH_DNA-bd_sf"/>
</dbReference>
<evidence type="ECO:0000256" key="3">
    <source>
        <dbReference type="ARBA" id="ARBA00023163"/>
    </source>
</evidence>
<reference evidence="5 6" key="1">
    <citation type="submission" date="2017-11" db="EMBL/GenBank/DDBJ databases">
        <title>Reclassification of Bisgaard taxon 5 as Caviibacterium pharyngocola gen. nov., sp. nov.</title>
        <authorList>
            <person name="Christensen H."/>
        </authorList>
    </citation>
    <scope>NUCLEOTIDE SEQUENCE [LARGE SCALE GENOMIC DNA]</scope>
    <source>
        <strain evidence="5 6">7_3</strain>
    </source>
</reference>
<dbReference type="PROSITE" id="PS50987">
    <property type="entry name" value="HTH_ARSR_2"/>
    <property type="match status" value="1"/>
</dbReference>
<dbReference type="InterPro" id="IPR001845">
    <property type="entry name" value="HTH_ArsR_DNA-bd_dom"/>
</dbReference>
<evidence type="ECO:0000259" key="4">
    <source>
        <dbReference type="PROSITE" id="PS50987"/>
    </source>
</evidence>
<keyword evidence="2" id="KW-0238">DNA-binding</keyword>
<dbReference type="Gene3D" id="1.10.10.10">
    <property type="entry name" value="Winged helix-like DNA-binding domain superfamily/Winged helix DNA-binding domain"/>
    <property type="match status" value="1"/>
</dbReference>
<dbReference type="EMBL" id="PHGZ01000032">
    <property type="protein sequence ID" value="PJG81983.1"/>
    <property type="molecule type" value="Genomic_DNA"/>
</dbReference>
<dbReference type="InterPro" id="IPR011991">
    <property type="entry name" value="ArsR-like_HTH"/>
</dbReference>
<dbReference type="CDD" id="cd00090">
    <property type="entry name" value="HTH_ARSR"/>
    <property type="match status" value="1"/>
</dbReference>
<dbReference type="PANTHER" id="PTHR33154:SF28">
    <property type="entry name" value="HTH-TYPE TRANSCRIPTIONAL REGULATOR YGAV-RELATED"/>
    <property type="match status" value="1"/>
</dbReference>
<evidence type="ECO:0000256" key="1">
    <source>
        <dbReference type="ARBA" id="ARBA00023015"/>
    </source>
</evidence>
<dbReference type="PANTHER" id="PTHR33154">
    <property type="entry name" value="TRANSCRIPTIONAL REGULATOR, ARSR FAMILY"/>
    <property type="match status" value="1"/>
</dbReference>
<dbReference type="NCBIfam" id="NF033788">
    <property type="entry name" value="HTH_metalloreg"/>
    <property type="match status" value="1"/>
</dbReference>
<dbReference type="InterPro" id="IPR051081">
    <property type="entry name" value="HTH_MetalResp_TranReg"/>
</dbReference>
<dbReference type="AlphaFoldDB" id="A0A2M8RSX3"/>
<proteinExistence type="predicted"/>
<dbReference type="InterPro" id="IPR036388">
    <property type="entry name" value="WH-like_DNA-bd_sf"/>
</dbReference>
<keyword evidence="3" id="KW-0804">Transcription</keyword>
<dbReference type="OrthoDB" id="9796124at2"/>
<gene>
    <name evidence="5" type="ORF">CVP04_11420</name>
</gene>
<accession>A0A2M8RSX3</accession>
<dbReference type="Proteomes" id="UP000230282">
    <property type="component" value="Unassembled WGS sequence"/>
</dbReference>
<protein>
    <submittedName>
        <fullName evidence="5">ArsR family transcriptional regulator</fullName>
    </submittedName>
</protein>
<name>A0A2M8RSX3_9PAST</name>
<evidence type="ECO:0000256" key="2">
    <source>
        <dbReference type="ARBA" id="ARBA00023125"/>
    </source>
</evidence>
<dbReference type="Pfam" id="PF01022">
    <property type="entry name" value="HTH_5"/>
    <property type="match status" value="1"/>
</dbReference>
<dbReference type="PRINTS" id="PR00778">
    <property type="entry name" value="HTHARSR"/>
</dbReference>
<dbReference type="SUPFAM" id="SSF46785">
    <property type="entry name" value="Winged helix' DNA-binding domain"/>
    <property type="match status" value="1"/>
</dbReference>
<keyword evidence="1" id="KW-0805">Transcription regulation</keyword>
<organism evidence="5 6">
    <name type="scientific">Caviibacterium pharyngocola</name>
    <dbReference type="NCBI Taxonomy" id="28159"/>
    <lineage>
        <taxon>Bacteria</taxon>
        <taxon>Pseudomonadati</taxon>
        <taxon>Pseudomonadota</taxon>
        <taxon>Gammaproteobacteria</taxon>
        <taxon>Pasteurellales</taxon>
        <taxon>Pasteurellaceae</taxon>
        <taxon>Caviibacterium</taxon>
    </lineage>
</organism>
<keyword evidence="6" id="KW-1185">Reference proteome</keyword>
<dbReference type="SMART" id="SM00418">
    <property type="entry name" value="HTH_ARSR"/>
    <property type="match status" value="1"/>
</dbReference>
<evidence type="ECO:0000313" key="6">
    <source>
        <dbReference type="Proteomes" id="UP000230282"/>
    </source>
</evidence>
<feature type="domain" description="HTH arsR-type" evidence="4">
    <location>
        <begin position="1"/>
        <end position="96"/>
    </location>
</feature>